<dbReference type="RefSeq" id="WP_267533305.1">
    <property type="nucleotide sequence ID" value="NZ_JAPNKA010000001.1"/>
</dbReference>
<feature type="binding site" evidence="4">
    <location>
        <position position="89"/>
    </location>
    <ligand>
        <name>Zn(2+)</name>
        <dbReference type="ChEBI" id="CHEBI:29105"/>
    </ligand>
</feature>
<gene>
    <name evidence="4" type="primary">hypA</name>
    <name evidence="5" type="ORF">OV287_07535</name>
</gene>
<keyword evidence="6" id="KW-1185">Reference proteome</keyword>
<keyword evidence="2 4" id="KW-0479">Metal-binding</keyword>
<dbReference type="Gene3D" id="3.30.2320.80">
    <property type="match status" value="1"/>
</dbReference>
<dbReference type="HAMAP" id="MF_00213">
    <property type="entry name" value="HypA_HybF"/>
    <property type="match status" value="1"/>
</dbReference>
<evidence type="ECO:0000256" key="3">
    <source>
        <dbReference type="ARBA" id="ARBA00022833"/>
    </source>
</evidence>
<dbReference type="PANTHER" id="PTHR34535:SF3">
    <property type="entry name" value="HYDROGENASE MATURATION FACTOR HYPA"/>
    <property type="match status" value="1"/>
</dbReference>
<protein>
    <recommendedName>
        <fullName evidence="4">Hydrogenase maturation factor HypA</fullName>
    </recommendedName>
</protein>
<sequence length="113" mass="12405">MHESALARQVLETVLQQAVFLRTSRIRVVRGWVAETKSLSPESLSSQFATHARGTRAEGARLLLNLIHVEVRCRTCGRTYAPEHHQLRCPVCGSADGEQLGQTGLAVTAIEVD</sequence>
<comment type="similarity">
    <text evidence="4">Belongs to the HypA/HybF family.</text>
</comment>
<feature type="binding site" evidence="4">
    <location>
        <position position="92"/>
    </location>
    <ligand>
        <name>Zn(2+)</name>
        <dbReference type="ChEBI" id="CHEBI:29105"/>
    </ligand>
</feature>
<accession>A0ABT4A018</accession>
<proteinExistence type="inferred from homology"/>
<keyword evidence="1 4" id="KW-0533">Nickel</keyword>
<dbReference type="SUPFAM" id="SSF57802">
    <property type="entry name" value="Rubredoxin-like"/>
    <property type="match status" value="1"/>
</dbReference>
<feature type="binding site" evidence="4">
    <location>
        <position position="76"/>
    </location>
    <ligand>
        <name>Zn(2+)</name>
        <dbReference type="ChEBI" id="CHEBI:29105"/>
    </ligand>
</feature>
<dbReference type="EMBL" id="JAPNKA010000001">
    <property type="protein sequence ID" value="MCY1074334.1"/>
    <property type="molecule type" value="Genomic_DNA"/>
</dbReference>
<feature type="binding site" evidence="4">
    <location>
        <position position="2"/>
    </location>
    <ligand>
        <name>Ni(2+)</name>
        <dbReference type="ChEBI" id="CHEBI:49786"/>
    </ligand>
</feature>
<evidence type="ECO:0000256" key="4">
    <source>
        <dbReference type="HAMAP-Rule" id="MF_00213"/>
    </source>
</evidence>
<reference evidence="5 6" key="1">
    <citation type="submission" date="2022-11" db="EMBL/GenBank/DDBJ databases">
        <title>Minimal conservation of predation-associated metabolite biosynthetic gene clusters underscores biosynthetic potential of Myxococcota including descriptions for ten novel species: Archangium lansinium sp. nov., Myxococcus landrumus sp. nov., Nannocystis bai.</title>
        <authorList>
            <person name="Ahearne A."/>
            <person name="Stevens C."/>
            <person name="Phillips K."/>
        </authorList>
    </citation>
    <scope>NUCLEOTIDE SEQUENCE [LARGE SCALE GENOMIC DNA]</scope>
    <source>
        <strain evidence="5 6">MIWBW</strain>
    </source>
</reference>
<name>A0ABT4A018_9BACT</name>
<dbReference type="Proteomes" id="UP001207654">
    <property type="component" value="Unassembled WGS sequence"/>
</dbReference>
<evidence type="ECO:0000313" key="5">
    <source>
        <dbReference type="EMBL" id="MCY1074334.1"/>
    </source>
</evidence>
<dbReference type="Pfam" id="PF01155">
    <property type="entry name" value="HypA"/>
    <property type="match status" value="1"/>
</dbReference>
<comment type="function">
    <text evidence="4">Involved in the maturation of [NiFe] hydrogenases. Required for nickel insertion into the metal center of the hydrogenase.</text>
</comment>
<keyword evidence="3 4" id="KW-0862">Zinc</keyword>
<evidence type="ECO:0000256" key="1">
    <source>
        <dbReference type="ARBA" id="ARBA00022596"/>
    </source>
</evidence>
<comment type="caution">
    <text evidence="5">The sequence shown here is derived from an EMBL/GenBank/DDBJ whole genome shotgun (WGS) entry which is preliminary data.</text>
</comment>
<dbReference type="InterPro" id="IPR000688">
    <property type="entry name" value="HypA/HybF"/>
</dbReference>
<dbReference type="PIRSF" id="PIRSF004761">
    <property type="entry name" value="Hydrgn_mat_HypA"/>
    <property type="match status" value="1"/>
</dbReference>
<evidence type="ECO:0000313" key="6">
    <source>
        <dbReference type="Proteomes" id="UP001207654"/>
    </source>
</evidence>
<dbReference type="PANTHER" id="PTHR34535">
    <property type="entry name" value="HYDROGENASE MATURATION FACTOR HYPA"/>
    <property type="match status" value="1"/>
</dbReference>
<evidence type="ECO:0000256" key="2">
    <source>
        <dbReference type="ARBA" id="ARBA00022723"/>
    </source>
</evidence>
<organism evidence="5 6">
    <name type="scientific">Archangium lansingense</name>
    <dbReference type="NCBI Taxonomy" id="2995310"/>
    <lineage>
        <taxon>Bacteria</taxon>
        <taxon>Pseudomonadati</taxon>
        <taxon>Myxococcota</taxon>
        <taxon>Myxococcia</taxon>
        <taxon>Myxococcales</taxon>
        <taxon>Cystobacterineae</taxon>
        <taxon>Archangiaceae</taxon>
        <taxon>Archangium</taxon>
    </lineage>
</organism>
<feature type="binding site" evidence="4">
    <location>
        <position position="73"/>
    </location>
    <ligand>
        <name>Zn(2+)</name>
        <dbReference type="ChEBI" id="CHEBI:29105"/>
    </ligand>
</feature>